<accession>D5STS2</accession>
<protein>
    <submittedName>
        <fullName evidence="1">Uncharacterized protein</fullName>
    </submittedName>
</protein>
<name>D5STS2_PLAL2</name>
<dbReference type="Proteomes" id="UP000002220">
    <property type="component" value="Chromosome"/>
</dbReference>
<dbReference type="AlphaFoldDB" id="D5STS2"/>
<dbReference type="KEGG" id="plm:Plim_1069"/>
<reference evidence="1 2" key="1">
    <citation type="journal article" date="2010" name="Stand. Genomic Sci.">
        <title>Complete genome sequence of Planctomyces limnophilus type strain (Mu 290).</title>
        <authorList>
            <person name="Labutti K."/>
            <person name="Sikorski J."/>
            <person name="Schneider S."/>
            <person name="Nolan M."/>
            <person name="Lucas S."/>
            <person name="Glavina Del Rio T."/>
            <person name="Tice H."/>
            <person name="Cheng J.F."/>
            <person name="Goodwin L."/>
            <person name="Pitluck S."/>
            <person name="Liolios K."/>
            <person name="Ivanova N."/>
            <person name="Mavromatis K."/>
            <person name="Mikhailova N."/>
            <person name="Pati A."/>
            <person name="Chen A."/>
            <person name="Palaniappan K."/>
            <person name="Land M."/>
            <person name="Hauser L."/>
            <person name="Chang Y.J."/>
            <person name="Jeffries C.D."/>
            <person name="Tindall B.J."/>
            <person name="Rohde M."/>
            <person name="Goker M."/>
            <person name="Woyke T."/>
            <person name="Bristow J."/>
            <person name="Eisen J.A."/>
            <person name="Markowitz V."/>
            <person name="Hugenholtz P."/>
            <person name="Kyrpides N.C."/>
            <person name="Klenk H.P."/>
            <person name="Lapidus A."/>
        </authorList>
    </citation>
    <scope>NUCLEOTIDE SEQUENCE [LARGE SCALE GENOMIC DNA]</scope>
    <source>
        <strain evidence="2">ATCC 43296 / DSM 3776 / IFAM 1008 / 290</strain>
    </source>
</reference>
<sequence length="85" mass="9682">MENLWMHATGLHWLARKPSNGNGGHRSSARLEIAKRQSKVRDRWCVKPKKRTSHCSVDAISVHRPFLVVVRILVQSLRATFEAAP</sequence>
<organism evidence="1 2">
    <name type="scientific">Planctopirus limnophila (strain ATCC 43296 / DSM 3776 / IFAM 1008 / Mu 290)</name>
    <name type="common">Planctomyces limnophilus</name>
    <dbReference type="NCBI Taxonomy" id="521674"/>
    <lineage>
        <taxon>Bacteria</taxon>
        <taxon>Pseudomonadati</taxon>
        <taxon>Planctomycetota</taxon>
        <taxon>Planctomycetia</taxon>
        <taxon>Planctomycetales</taxon>
        <taxon>Planctomycetaceae</taxon>
        <taxon>Planctopirus</taxon>
    </lineage>
</organism>
<gene>
    <name evidence="1" type="ordered locus">Plim_1069</name>
</gene>
<proteinExistence type="predicted"/>
<keyword evidence="2" id="KW-1185">Reference proteome</keyword>
<dbReference type="HOGENOM" id="CLU_2509849_0_0_0"/>
<evidence type="ECO:0000313" key="1">
    <source>
        <dbReference type="EMBL" id="ADG66907.1"/>
    </source>
</evidence>
<dbReference type="EMBL" id="CP001744">
    <property type="protein sequence ID" value="ADG66907.1"/>
    <property type="molecule type" value="Genomic_DNA"/>
</dbReference>
<evidence type="ECO:0000313" key="2">
    <source>
        <dbReference type="Proteomes" id="UP000002220"/>
    </source>
</evidence>